<dbReference type="EMBL" id="PKPP01000370">
    <property type="protein sequence ID" value="PWA93660.1"/>
    <property type="molecule type" value="Genomic_DNA"/>
</dbReference>
<keyword evidence="3" id="KW-1185">Reference proteome</keyword>
<dbReference type="AlphaFoldDB" id="A0A2U1Q6L8"/>
<evidence type="ECO:0000313" key="2">
    <source>
        <dbReference type="EMBL" id="PWA93660.1"/>
    </source>
</evidence>
<proteinExistence type="predicted"/>
<accession>A0A2U1Q6L8</accession>
<organism evidence="2 3">
    <name type="scientific">Artemisia annua</name>
    <name type="common">Sweet wormwood</name>
    <dbReference type="NCBI Taxonomy" id="35608"/>
    <lineage>
        <taxon>Eukaryota</taxon>
        <taxon>Viridiplantae</taxon>
        <taxon>Streptophyta</taxon>
        <taxon>Embryophyta</taxon>
        <taxon>Tracheophyta</taxon>
        <taxon>Spermatophyta</taxon>
        <taxon>Magnoliopsida</taxon>
        <taxon>eudicotyledons</taxon>
        <taxon>Gunneridae</taxon>
        <taxon>Pentapetalae</taxon>
        <taxon>asterids</taxon>
        <taxon>campanulids</taxon>
        <taxon>Asterales</taxon>
        <taxon>Asteraceae</taxon>
        <taxon>Asteroideae</taxon>
        <taxon>Anthemideae</taxon>
        <taxon>Artemisiinae</taxon>
        <taxon>Artemisia</taxon>
    </lineage>
</organism>
<protein>
    <submittedName>
        <fullName evidence="2">Uncharacterized protein</fullName>
    </submittedName>
</protein>
<reference evidence="2 3" key="1">
    <citation type="journal article" date="2018" name="Mol. Plant">
        <title>The genome of Artemisia annua provides insight into the evolution of Asteraceae family and artemisinin biosynthesis.</title>
        <authorList>
            <person name="Shen Q."/>
            <person name="Zhang L."/>
            <person name="Liao Z."/>
            <person name="Wang S."/>
            <person name="Yan T."/>
            <person name="Shi P."/>
            <person name="Liu M."/>
            <person name="Fu X."/>
            <person name="Pan Q."/>
            <person name="Wang Y."/>
            <person name="Lv Z."/>
            <person name="Lu X."/>
            <person name="Zhang F."/>
            <person name="Jiang W."/>
            <person name="Ma Y."/>
            <person name="Chen M."/>
            <person name="Hao X."/>
            <person name="Li L."/>
            <person name="Tang Y."/>
            <person name="Lv G."/>
            <person name="Zhou Y."/>
            <person name="Sun X."/>
            <person name="Brodelius P.E."/>
            <person name="Rose J.K.C."/>
            <person name="Tang K."/>
        </authorList>
    </citation>
    <scope>NUCLEOTIDE SEQUENCE [LARGE SCALE GENOMIC DNA]</scope>
    <source>
        <strain evidence="3">cv. Huhao1</strain>
        <tissue evidence="2">Leaf</tissue>
    </source>
</reference>
<feature type="compositionally biased region" description="Acidic residues" evidence="1">
    <location>
        <begin position="1"/>
        <end position="11"/>
    </location>
</feature>
<comment type="caution">
    <text evidence="2">The sequence shown here is derived from an EMBL/GenBank/DDBJ whole genome shotgun (WGS) entry which is preliminary data.</text>
</comment>
<gene>
    <name evidence="2" type="ORF">CTI12_AA069180</name>
</gene>
<dbReference type="Proteomes" id="UP000245207">
    <property type="component" value="Unassembled WGS sequence"/>
</dbReference>
<evidence type="ECO:0000256" key="1">
    <source>
        <dbReference type="SAM" id="MobiDB-lite"/>
    </source>
</evidence>
<feature type="region of interest" description="Disordered" evidence="1">
    <location>
        <begin position="1"/>
        <end position="20"/>
    </location>
</feature>
<evidence type="ECO:0000313" key="3">
    <source>
        <dbReference type="Proteomes" id="UP000245207"/>
    </source>
</evidence>
<sequence length="207" mass="23339">MECDQPSDENSMDSSDQSEFSDEYYTKKLCKMNKEDRRDNDKLSRQDIVDQLHAKSIVASKTMFEICELIERGLIKCPRDDYFTSLKILRQDFHPNRFGNGESAEIQSRDNLSNNVDPNGTHEVLHELVENECAATVDIGTGLDGSCGSLIHEQDEFNDVLGEIDNDKVKTGINIDDNKLDGDYGQGSEHDLNITLWLCVRSRAVGS</sequence>
<name>A0A2U1Q6L8_ARTAN</name>